<reference evidence="3 4" key="1">
    <citation type="submission" date="2020-02" db="EMBL/GenBank/DDBJ databases">
        <title>Complete genome of Muricauda sp. 501str8.</title>
        <authorList>
            <person name="Dong B."/>
            <person name="Zhu S."/>
            <person name="Yang J."/>
            <person name="Chen J."/>
        </authorList>
    </citation>
    <scope>NUCLEOTIDE SEQUENCE [LARGE SCALE GENOMIC DNA]</scope>
    <source>
        <strain evidence="3 4">501str8</strain>
    </source>
</reference>
<feature type="transmembrane region" description="Helical" evidence="1">
    <location>
        <begin position="118"/>
        <end position="142"/>
    </location>
</feature>
<dbReference type="InterPro" id="IPR050879">
    <property type="entry name" value="Acyltransferase_3"/>
</dbReference>
<feature type="transmembrane region" description="Helical" evidence="1">
    <location>
        <begin position="276"/>
        <end position="295"/>
    </location>
</feature>
<feature type="transmembrane region" description="Helical" evidence="1">
    <location>
        <begin position="39"/>
        <end position="59"/>
    </location>
</feature>
<dbReference type="PANTHER" id="PTHR23028">
    <property type="entry name" value="ACETYLTRANSFERASE"/>
    <property type="match status" value="1"/>
</dbReference>
<feature type="transmembrane region" description="Helical" evidence="1">
    <location>
        <begin position="242"/>
        <end position="264"/>
    </location>
</feature>
<dbReference type="GO" id="GO:0016747">
    <property type="term" value="F:acyltransferase activity, transferring groups other than amino-acyl groups"/>
    <property type="evidence" value="ECO:0007669"/>
    <property type="project" value="InterPro"/>
</dbReference>
<feature type="transmembrane region" description="Helical" evidence="1">
    <location>
        <begin position="7"/>
        <end position="27"/>
    </location>
</feature>
<gene>
    <name evidence="3" type="ORF">GVT53_17480</name>
</gene>
<sequence>MRIFTLDYLRGIAAIGIMLYHYSVWNYGLLGGETFLGKIGIYGVSIFYVLSGLTLFLVYHDQNSLSRLKSFFIKRAARIFPLLWVSIFLTIILLGKNYEIQKILLNITGFFGFVAHDQYIPTGAWSIGNELVFYSIFPIALFLTNKSRYGLEALFGLTVLITVYFSFYRLPDFEVLASAWKTYINPFNQVYLFVGGMLLAKYFKGKKLPYVAISCLILGLLIFVPVFKRGDLLGIISGAPRLIYSLGCFLVCGGALLLGTVRAGMLHRPLKVMGDASYSIYLLHPIVYWSLLKWFPSIEKGLLLFVICVLVSLIFSFLTYYAVERKFIDLGRKWSGSQIPLKKIFKYSAFIFGFGLIVLQSNKLNQQLDSKRAFERLLKNNPNPYIKLLRHRSIYADSIYNVYIANIKDETQLIFLAQDSLAEVQRDSKFFVHVYPIDSTLLKERIDHLAYDFKNNVKEFEISGKKYFVSSQALPNIKIKKLNLGQYGYSKDNSITWRVDHLLLGTEIARTLRENNEDIGIFEYVPETF</sequence>
<evidence type="ECO:0000313" key="3">
    <source>
        <dbReference type="EMBL" id="QII46397.1"/>
    </source>
</evidence>
<feature type="transmembrane region" description="Helical" evidence="1">
    <location>
        <begin position="344"/>
        <end position="361"/>
    </location>
</feature>
<name>A0A6G7J7I5_9FLAO</name>
<feature type="transmembrane region" description="Helical" evidence="1">
    <location>
        <begin position="187"/>
        <end position="203"/>
    </location>
</feature>
<dbReference type="Pfam" id="PF01757">
    <property type="entry name" value="Acyl_transf_3"/>
    <property type="match status" value="1"/>
</dbReference>
<feature type="transmembrane region" description="Helical" evidence="1">
    <location>
        <begin position="79"/>
        <end position="98"/>
    </location>
</feature>
<dbReference type="AlphaFoldDB" id="A0A6G7J7I5"/>
<evidence type="ECO:0000256" key="1">
    <source>
        <dbReference type="SAM" id="Phobius"/>
    </source>
</evidence>
<evidence type="ECO:0000259" key="2">
    <source>
        <dbReference type="Pfam" id="PF01757"/>
    </source>
</evidence>
<feature type="transmembrane region" description="Helical" evidence="1">
    <location>
        <begin position="210"/>
        <end position="227"/>
    </location>
</feature>
<dbReference type="KEGG" id="mut:GVT53_17480"/>
<dbReference type="Proteomes" id="UP000502928">
    <property type="component" value="Chromosome"/>
</dbReference>
<feature type="transmembrane region" description="Helical" evidence="1">
    <location>
        <begin position="301"/>
        <end position="323"/>
    </location>
</feature>
<dbReference type="InterPro" id="IPR002656">
    <property type="entry name" value="Acyl_transf_3_dom"/>
</dbReference>
<keyword evidence="1" id="KW-1133">Transmembrane helix</keyword>
<keyword evidence="3" id="KW-0808">Transferase</keyword>
<accession>A0A6G7J7I5</accession>
<protein>
    <submittedName>
        <fullName evidence="3">Acyltransferase</fullName>
    </submittedName>
</protein>
<keyword evidence="1" id="KW-0472">Membrane</keyword>
<feature type="transmembrane region" description="Helical" evidence="1">
    <location>
        <begin position="149"/>
        <end position="167"/>
    </location>
</feature>
<proteinExistence type="predicted"/>
<keyword evidence="4" id="KW-1185">Reference proteome</keyword>
<keyword evidence="3" id="KW-0012">Acyltransferase</keyword>
<keyword evidence="1" id="KW-0812">Transmembrane</keyword>
<dbReference type="RefSeq" id="WP_166249772.1">
    <property type="nucleotide sequence ID" value="NZ_CP049616.1"/>
</dbReference>
<evidence type="ECO:0000313" key="4">
    <source>
        <dbReference type="Proteomes" id="UP000502928"/>
    </source>
</evidence>
<organism evidence="3 4">
    <name type="scientific">Flagellimonas oceani</name>
    <dbReference type="NCBI Taxonomy" id="2698672"/>
    <lineage>
        <taxon>Bacteria</taxon>
        <taxon>Pseudomonadati</taxon>
        <taxon>Bacteroidota</taxon>
        <taxon>Flavobacteriia</taxon>
        <taxon>Flavobacteriales</taxon>
        <taxon>Flavobacteriaceae</taxon>
        <taxon>Flagellimonas</taxon>
    </lineage>
</organism>
<feature type="domain" description="Acyltransferase 3" evidence="2">
    <location>
        <begin position="6"/>
        <end position="320"/>
    </location>
</feature>
<dbReference type="EMBL" id="CP049616">
    <property type="protein sequence ID" value="QII46397.1"/>
    <property type="molecule type" value="Genomic_DNA"/>
</dbReference>